<sequence>MMKVMIGLTSGALAMGLLALAPASLAEEAPKQAKLFTQYSDTSRIGQPYAKDPSVVRFGERFLMYYSIPPARDNKQGADGFPTGWALGIAESRDLRKWTKVGEVLPVQEVERNGIAAPGAIVIRGKVHLFYQTYGNGRRDAINHAVSSDGLKFERDPGNPVFRPTEAPWSAGRAIDAEPFVHGDKLLLYYATRDPDMKIQMIGVASAPLSSNFGAGDFTNLSKDGPALQPTLDWERKCIEAPSIIRRGDKLYMFYAGGYNNEPQQVGVAISTDGVSWKRLSEQPLLTDGPPGSWNDSESGHPAIFENDGRTLLFFQGNPDRGKTWTLAATEIGWNESGPYLK</sequence>
<dbReference type="InterPro" id="IPR006710">
    <property type="entry name" value="Glyco_hydro_43"/>
</dbReference>
<name>A0ABV8SZT7_9GAMM</name>
<evidence type="ECO:0000313" key="7">
    <source>
        <dbReference type="Proteomes" id="UP001595904"/>
    </source>
</evidence>
<gene>
    <name evidence="6" type="ORF">ACFPN2_22525</name>
</gene>
<evidence type="ECO:0000313" key="6">
    <source>
        <dbReference type="EMBL" id="MFC4311874.1"/>
    </source>
</evidence>
<dbReference type="SUPFAM" id="SSF75005">
    <property type="entry name" value="Arabinanase/levansucrase/invertase"/>
    <property type="match status" value="1"/>
</dbReference>
<dbReference type="InterPro" id="IPR023296">
    <property type="entry name" value="Glyco_hydro_beta-prop_sf"/>
</dbReference>
<evidence type="ECO:0000256" key="1">
    <source>
        <dbReference type="ARBA" id="ARBA00009865"/>
    </source>
</evidence>
<reference evidence="7" key="1">
    <citation type="journal article" date="2019" name="Int. J. Syst. Evol. Microbiol.">
        <title>The Global Catalogue of Microorganisms (GCM) 10K type strain sequencing project: providing services to taxonomists for standard genome sequencing and annotation.</title>
        <authorList>
            <consortium name="The Broad Institute Genomics Platform"/>
            <consortium name="The Broad Institute Genome Sequencing Center for Infectious Disease"/>
            <person name="Wu L."/>
            <person name="Ma J."/>
        </authorList>
    </citation>
    <scope>NUCLEOTIDE SEQUENCE [LARGE SCALE GENOMIC DNA]</scope>
    <source>
        <strain evidence="7">CGMCC 1.10759</strain>
    </source>
</reference>
<dbReference type="Pfam" id="PF04616">
    <property type="entry name" value="Glyco_hydro_43"/>
    <property type="match status" value="1"/>
</dbReference>
<organism evidence="6 7">
    <name type="scientific">Steroidobacter flavus</name>
    <dbReference type="NCBI Taxonomy" id="1842136"/>
    <lineage>
        <taxon>Bacteria</taxon>
        <taxon>Pseudomonadati</taxon>
        <taxon>Pseudomonadota</taxon>
        <taxon>Gammaproteobacteria</taxon>
        <taxon>Steroidobacterales</taxon>
        <taxon>Steroidobacteraceae</taxon>
        <taxon>Steroidobacter</taxon>
    </lineage>
</organism>
<evidence type="ECO:0000256" key="3">
    <source>
        <dbReference type="ARBA" id="ARBA00023295"/>
    </source>
</evidence>
<comment type="similarity">
    <text evidence="1 4">Belongs to the glycosyl hydrolase 43 family.</text>
</comment>
<dbReference type="PANTHER" id="PTHR35279">
    <property type="match status" value="1"/>
</dbReference>
<feature type="signal peptide" evidence="5">
    <location>
        <begin position="1"/>
        <end position="26"/>
    </location>
</feature>
<keyword evidence="2 4" id="KW-0378">Hydrolase</keyword>
<keyword evidence="7" id="KW-1185">Reference proteome</keyword>
<keyword evidence="3 4" id="KW-0326">Glycosidase</keyword>
<dbReference type="EMBL" id="JBHSDU010000010">
    <property type="protein sequence ID" value="MFC4311874.1"/>
    <property type="molecule type" value="Genomic_DNA"/>
</dbReference>
<accession>A0ABV8SZT7</accession>
<comment type="caution">
    <text evidence="6">The sequence shown here is derived from an EMBL/GenBank/DDBJ whole genome shotgun (WGS) entry which is preliminary data.</text>
</comment>
<feature type="chain" id="PRO_5046288208" evidence="5">
    <location>
        <begin position="27"/>
        <end position="342"/>
    </location>
</feature>
<protein>
    <submittedName>
        <fullName evidence="6">Family 43 glycosylhydrolase</fullName>
    </submittedName>
</protein>
<dbReference type="Proteomes" id="UP001595904">
    <property type="component" value="Unassembled WGS sequence"/>
</dbReference>
<dbReference type="Gene3D" id="2.115.10.20">
    <property type="entry name" value="Glycosyl hydrolase domain, family 43"/>
    <property type="match status" value="2"/>
</dbReference>
<evidence type="ECO:0000256" key="4">
    <source>
        <dbReference type="RuleBase" id="RU361187"/>
    </source>
</evidence>
<evidence type="ECO:0000256" key="2">
    <source>
        <dbReference type="ARBA" id="ARBA00022801"/>
    </source>
</evidence>
<proteinExistence type="inferred from homology"/>
<keyword evidence="5" id="KW-0732">Signal</keyword>
<dbReference type="PANTHER" id="PTHR35279:SF1">
    <property type="entry name" value="ARABINANASE_LEVANSUCRASE_INVERTASE"/>
    <property type="match status" value="1"/>
</dbReference>
<evidence type="ECO:0000256" key="5">
    <source>
        <dbReference type="SAM" id="SignalP"/>
    </source>
</evidence>